<dbReference type="PANTHER" id="PTHR43304">
    <property type="entry name" value="PHYTOCHROME-LIKE PROTEIN CPH1"/>
    <property type="match status" value="1"/>
</dbReference>
<evidence type="ECO:0000256" key="2">
    <source>
        <dbReference type="ARBA" id="ARBA00012438"/>
    </source>
</evidence>
<dbReference type="PANTHER" id="PTHR43304:SF1">
    <property type="entry name" value="PAC DOMAIN-CONTAINING PROTEIN"/>
    <property type="match status" value="1"/>
</dbReference>
<name>A0A917MDD6_9FLAO</name>
<dbReference type="Pfam" id="PF13426">
    <property type="entry name" value="PAS_9"/>
    <property type="match status" value="4"/>
</dbReference>
<feature type="domain" description="PAC" evidence="8">
    <location>
        <begin position="225"/>
        <end position="278"/>
    </location>
</feature>
<feature type="domain" description="PAC" evidence="8">
    <location>
        <begin position="758"/>
        <end position="810"/>
    </location>
</feature>
<dbReference type="SUPFAM" id="SSF55785">
    <property type="entry name" value="PYP-like sensor domain (PAS domain)"/>
    <property type="match status" value="6"/>
</dbReference>
<reference evidence="9" key="1">
    <citation type="journal article" date="2014" name="Int. J. Syst. Evol. Microbiol.">
        <title>Complete genome sequence of Corynebacterium casei LMG S-19264T (=DSM 44701T), isolated from a smear-ripened cheese.</title>
        <authorList>
            <consortium name="US DOE Joint Genome Institute (JGI-PGF)"/>
            <person name="Walter F."/>
            <person name="Albersmeier A."/>
            <person name="Kalinowski J."/>
            <person name="Ruckert C."/>
        </authorList>
    </citation>
    <scope>NUCLEOTIDE SEQUENCE</scope>
    <source>
        <strain evidence="9">CGMCC 1.15763</strain>
    </source>
</reference>
<evidence type="ECO:0000256" key="4">
    <source>
        <dbReference type="ARBA" id="ARBA00022679"/>
    </source>
</evidence>
<dbReference type="InterPro" id="IPR001610">
    <property type="entry name" value="PAC"/>
</dbReference>
<dbReference type="InterPro" id="IPR013655">
    <property type="entry name" value="PAS_fold_3"/>
</dbReference>
<dbReference type="GO" id="GO:0004673">
    <property type="term" value="F:protein histidine kinase activity"/>
    <property type="evidence" value="ECO:0007669"/>
    <property type="project" value="UniProtKB-EC"/>
</dbReference>
<dbReference type="EC" id="2.7.13.3" evidence="2"/>
<feature type="domain" description="PAS" evidence="7">
    <location>
        <begin position="279"/>
        <end position="328"/>
    </location>
</feature>
<dbReference type="Proteomes" id="UP000633278">
    <property type="component" value="Unassembled WGS sequence"/>
</dbReference>
<dbReference type="Gene3D" id="3.30.450.20">
    <property type="entry name" value="PAS domain"/>
    <property type="match status" value="6"/>
</dbReference>
<dbReference type="Gene3D" id="2.10.70.100">
    <property type="match status" value="1"/>
</dbReference>
<keyword evidence="6" id="KW-0175">Coiled coil</keyword>
<dbReference type="CDD" id="cd00130">
    <property type="entry name" value="PAS"/>
    <property type="match status" value="5"/>
</dbReference>
<reference evidence="9" key="2">
    <citation type="submission" date="2020-09" db="EMBL/GenBank/DDBJ databases">
        <authorList>
            <person name="Sun Q."/>
            <person name="Zhou Y."/>
        </authorList>
    </citation>
    <scope>NUCLEOTIDE SEQUENCE</scope>
    <source>
        <strain evidence="9">CGMCC 1.15763</strain>
    </source>
</reference>
<dbReference type="InterPro" id="IPR000700">
    <property type="entry name" value="PAS-assoc_C"/>
</dbReference>
<evidence type="ECO:0000313" key="10">
    <source>
        <dbReference type="Proteomes" id="UP000633278"/>
    </source>
</evidence>
<evidence type="ECO:0000313" key="9">
    <source>
        <dbReference type="EMBL" id="GGG96446.1"/>
    </source>
</evidence>
<dbReference type="InterPro" id="IPR013656">
    <property type="entry name" value="PAS_4"/>
</dbReference>
<sequence length="844" mass="96434">MEKSNKKDTSQKELKEQHDRFQLMFKTMNLGVTYQNSKGQIIDINHAALKVLGLTLDQVQGKTSLDPSWKTIHEDGSDYPGETHPSMIALKTGQPVLNKIMGVINSAEKEYRWIKIDAFPQFKDGQKEPFQVFTTFEDITAIKKADLLLRENELRYRKTQQIGEVGNWEYNFEAKHLWGSDQAYKIFGLDPKVDQLTFDLIESYLVDPDFVRKSKIEFIETGGNYSLEYRIIPKGKNKIRTVHSTAELVCDKKGNPIKIIGAIQDISKKKQAENQLKESEEKFFKVLKNSSEAIVFARLKDFSIINSNEAASKLIGYSLEELKDTNLLDLNLWTSKKESEIFIKSLKTNGSIQGYEGSFTLKNKETQTWSLSGEIIPIDNEEFILLIVENITEIRKTQEELKHHSDFAFAMTENHPAGIVACNTKGELVVFNKAAKKWHGVDLFKIPQEKWAAHFDLYKADEKTLLQTDEIPLVQALKGKEVVNQEMVIKPNNKEPRHVICNGSAFLDSDGKNLGALIVMNDMTEYRLKEKELDRTQQKISKALEEVEKNKFLLKESEKIVNVGSWELNLSTQKVTWSDQVFRIHGLPVGQHPPLGTALDYFIDGSKEILSKAIEQSISQNKKYDLDLRFQNAQNEKLWINTVGYPVTNSKNEVIGLRGVIQDITEKKLSREKIEKALKNVELSEILLKESEKIANVGSWEINLKTQKLIWSDQIFKLHGLPIGQLPDLENAMDFFIEGSKEILAKAIEESISKKKKYDLELRFQNAQNQKLWVNTIGFPVLNDKNEVVGLRGVFQDITERKTSSEKIKKALKKAEQSEFLLNESGRIAKVGAWDFDLATQKLL</sequence>
<keyword evidence="5" id="KW-0418">Kinase</keyword>
<evidence type="ECO:0000259" key="8">
    <source>
        <dbReference type="PROSITE" id="PS50113"/>
    </source>
</evidence>
<keyword evidence="3" id="KW-0597">Phosphoprotein</keyword>
<dbReference type="Pfam" id="PF08447">
    <property type="entry name" value="PAS_3"/>
    <property type="match status" value="1"/>
</dbReference>
<feature type="domain" description="PAS" evidence="7">
    <location>
        <begin position="17"/>
        <end position="65"/>
    </location>
</feature>
<dbReference type="RefSeq" id="WP_188598431.1">
    <property type="nucleotide sequence ID" value="NZ_BMJW01000001.1"/>
</dbReference>
<evidence type="ECO:0000259" key="7">
    <source>
        <dbReference type="PROSITE" id="PS50112"/>
    </source>
</evidence>
<evidence type="ECO:0000256" key="3">
    <source>
        <dbReference type="ARBA" id="ARBA00022553"/>
    </source>
</evidence>
<dbReference type="EMBL" id="BMJW01000001">
    <property type="protein sequence ID" value="GGG96446.1"/>
    <property type="molecule type" value="Genomic_DNA"/>
</dbReference>
<dbReference type="SMART" id="SM00091">
    <property type="entry name" value="PAS"/>
    <property type="match status" value="3"/>
</dbReference>
<dbReference type="PROSITE" id="PS50112">
    <property type="entry name" value="PAS"/>
    <property type="match status" value="2"/>
</dbReference>
<dbReference type="InterPro" id="IPR052162">
    <property type="entry name" value="Sensor_kinase/Photoreceptor"/>
</dbReference>
<proteinExistence type="predicted"/>
<dbReference type="Pfam" id="PF08448">
    <property type="entry name" value="PAS_4"/>
    <property type="match status" value="1"/>
</dbReference>
<evidence type="ECO:0000256" key="6">
    <source>
        <dbReference type="SAM" id="Coils"/>
    </source>
</evidence>
<feature type="domain" description="PAC" evidence="8">
    <location>
        <begin position="624"/>
        <end position="676"/>
    </location>
</feature>
<evidence type="ECO:0000256" key="1">
    <source>
        <dbReference type="ARBA" id="ARBA00000085"/>
    </source>
</evidence>
<organism evidence="9 10">
    <name type="scientific">Polaribacter pacificus</name>
    <dbReference type="NCBI Taxonomy" id="1775173"/>
    <lineage>
        <taxon>Bacteria</taxon>
        <taxon>Pseudomonadati</taxon>
        <taxon>Bacteroidota</taxon>
        <taxon>Flavobacteriia</taxon>
        <taxon>Flavobacteriales</taxon>
        <taxon>Flavobacteriaceae</taxon>
    </lineage>
</organism>
<dbReference type="PROSITE" id="PS50113">
    <property type="entry name" value="PAC"/>
    <property type="match status" value="4"/>
</dbReference>
<dbReference type="InterPro" id="IPR000014">
    <property type="entry name" value="PAS"/>
</dbReference>
<dbReference type="AlphaFoldDB" id="A0A917MDD6"/>
<keyword evidence="4" id="KW-0808">Transferase</keyword>
<protein>
    <recommendedName>
        <fullName evidence="2">histidine kinase</fullName>
        <ecNumber evidence="2">2.7.13.3</ecNumber>
    </recommendedName>
</protein>
<comment type="catalytic activity">
    <reaction evidence="1">
        <text>ATP + protein L-histidine = ADP + protein N-phospho-L-histidine.</text>
        <dbReference type="EC" id="2.7.13.3"/>
    </reaction>
</comment>
<comment type="caution">
    <text evidence="9">The sequence shown here is derived from an EMBL/GenBank/DDBJ whole genome shotgun (WGS) entry which is preliminary data.</text>
</comment>
<dbReference type="NCBIfam" id="TIGR00229">
    <property type="entry name" value="sensory_box"/>
    <property type="match status" value="3"/>
</dbReference>
<dbReference type="SMART" id="SM00086">
    <property type="entry name" value="PAC"/>
    <property type="match status" value="4"/>
</dbReference>
<evidence type="ECO:0000256" key="5">
    <source>
        <dbReference type="ARBA" id="ARBA00022777"/>
    </source>
</evidence>
<gene>
    <name evidence="9" type="ORF">GCM10011416_12770</name>
</gene>
<dbReference type="InterPro" id="IPR035965">
    <property type="entry name" value="PAS-like_dom_sf"/>
</dbReference>
<feature type="coiled-coil region" evidence="6">
    <location>
        <begin position="262"/>
        <end position="289"/>
    </location>
</feature>
<keyword evidence="10" id="KW-1185">Reference proteome</keyword>
<accession>A0A917MDD6</accession>
<feature type="domain" description="PAC" evidence="8">
    <location>
        <begin position="483"/>
        <end position="535"/>
    </location>
</feature>